<dbReference type="Proteomes" id="UP000052946">
    <property type="component" value="Unassembled WGS sequence"/>
</dbReference>
<comment type="caution">
    <text evidence="8">The sequence shown here is derived from an EMBL/GenBank/DDBJ whole genome shotgun (WGS) entry which is preliminary data.</text>
</comment>
<feature type="domain" description="Core-binding (CB)" evidence="7">
    <location>
        <begin position="32"/>
        <end position="130"/>
    </location>
</feature>
<dbReference type="OrthoDB" id="107900at2"/>
<dbReference type="PANTHER" id="PTHR30349">
    <property type="entry name" value="PHAGE INTEGRASE-RELATED"/>
    <property type="match status" value="1"/>
</dbReference>
<dbReference type="InterPro" id="IPR011010">
    <property type="entry name" value="DNA_brk_join_enz"/>
</dbReference>
<dbReference type="CDD" id="cd00397">
    <property type="entry name" value="DNA_BRE_C"/>
    <property type="match status" value="1"/>
</dbReference>
<dbReference type="InterPro" id="IPR002104">
    <property type="entry name" value="Integrase_catalytic"/>
</dbReference>
<evidence type="ECO:0000313" key="8">
    <source>
        <dbReference type="EMBL" id="GAQ18507.1"/>
    </source>
</evidence>
<dbReference type="InterPro" id="IPR050090">
    <property type="entry name" value="Tyrosine_recombinase_XerCD"/>
</dbReference>
<dbReference type="PROSITE" id="PS51900">
    <property type="entry name" value="CB"/>
    <property type="match status" value="1"/>
</dbReference>
<dbReference type="Gene3D" id="1.10.150.130">
    <property type="match status" value="1"/>
</dbReference>
<feature type="region of interest" description="Disordered" evidence="5">
    <location>
        <begin position="1"/>
        <end position="20"/>
    </location>
</feature>
<gene>
    <name evidence="8" type="ORF">OPHB3_2448</name>
</gene>
<dbReference type="AlphaFoldDB" id="A0A0U9H803"/>
<keyword evidence="3" id="KW-0233">DNA recombination</keyword>
<evidence type="ECO:0000256" key="5">
    <source>
        <dbReference type="SAM" id="MobiDB-lite"/>
    </source>
</evidence>
<dbReference type="Gene3D" id="1.10.443.10">
    <property type="entry name" value="Intergrase catalytic core"/>
    <property type="match status" value="1"/>
</dbReference>
<organism evidence="8 9">
    <name type="scientific">Oceanobacillus picturae</name>
    <dbReference type="NCBI Taxonomy" id="171693"/>
    <lineage>
        <taxon>Bacteria</taxon>
        <taxon>Bacillati</taxon>
        <taxon>Bacillota</taxon>
        <taxon>Bacilli</taxon>
        <taxon>Bacillales</taxon>
        <taxon>Bacillaceae</taxon>
        <taxon>Oceanobacillus</taxon>
    </lineage>
</organism>
<protein>
    <submittedName>
        <fullName evidence="8">Tyrosine recombinase XerD</fullName>
    </submittedName>
</protein>
<sequence length="352" mass="41933">MKRKVIRQRHQEKAEEKPERKVYASNNVNKNLSLNDALDVFVTAKKAEGLRERTIAEYYRHITYLIEFIGSDIPLSELSSDLIRRYANYLLNEKLTYDKDERRKSKRIGLSPHTVNIRLRTLKTMCRFWYAEGYSDNNPMATVKPVKTDQVAEVQGLSDQQVRILLNNYDETSYAEWRDKTLVFLLLDTGLRINEAVTLTIDQIDFRRNMLNIPSERTKNRRYREVPVSLEVVQRLLELNQESQEYFGYSERIFTNAFGENYTADSFRKRLNRVKHKLGMDTLHPHQFRHTFAREYILSVGDIFTLQKILDHADIKTTRKYIQMDTDHIRSQHLNYTPTRKYLRKVKRNFPR</sequence>
<evidence type="ECO:0000313" key="9">
    <source>
        <dbReference type="Proteomes" id="UP000052946"/>
    </source>
</evidence>
<dbReference type="GO" id="GO:0006310">
    <property type="term" value="P:DNA recombination"/>
    <property type="evidence" value="ECO:0007669"/>
    <property type="project" value="UniProtKB-KW"/>
</dbReference>
<dbReference type="RefSeq" id="WP_058950497.1">
    <property type="nucleotide sequence ID" value="NZ_BBXV01000029.1"/>
</dbReference>
<reference evidence="9" key="1">
    <citation type="submission" date="2015-07" db="EMBL/GenBank/DDBJ databases">
        <title>Draft Genome Sequence of Oceanobacillus picturae Heshi-B3 that Was Isolated from Fermented Rice Bran with Aging Salted Mackerel, Which Was Named Heshiko as Traditional Fermented Seafood in Japan.</title>
        <authorList>
            <person name="Akuzawa S."/>
            <person name="Nakagawa J."/>
            <person name="Kanekatsu T."/>
            <person name="Kanesaki Y."/>
            <person name="Suzuki T."/>
        </authorList>
    </citation>
    <scope>NUCLEOTIDE SEQUENCE [LARGE SCALE GENOMIC DNA]</scope>
    <source>
        <strain evidence="9">Heshi-B3</strain>
    </source>
</reference>
<evidence type="ECO:0000256" key="2">
    <source>
        <dbReference type="ARBA" id="ARBA00023125"/>
    </source>
</evidence>
<accession>A0A0U9H803</accession>
<dbReference type="GO" id="GO:0003677">
    <property type="term" value="F:DNA binding"/>
    <property type="evidence" value="ECO:0007669"/>
    <property type="project" value="UniProtKB-UniRule"/>
</dbReference>
<dbReference type="PROSITE" id="PS51898">
    <property type="entry name" value="TYR_RECOMBINASE"/>
    <property type="match status" value="1"/>
</dbReference>
<dbReference type="InterPro" id="IPR025269">
    <property type="entry name" value="SAM-like_dom"/>
</dbReference>
<dbReference type="InterPro" id="IPR010998">
    <property type="entry name" value="Integrase_recombinase_N"/>
</dbReference>
<name>A0A0U9H803_9BACI</name>
<evidence type="ECO:0000259" key="7">
    <source>
        <dbReference type="PROSITE" id="PS51900"/>
    </source>
</evidence>
<comment type="similarity">
    <text evidence="1">Belongs to the 'phage' integrase family.</text>
</comment>
<evidence type="ECO:0000256" key="3">
    <source>
        <dbReference type="ARBA" id="ARBA00023172"/>
    </source>
</evidence>
<feature type="compositionally biased region" description="Basic and acidic residues" evidence="5">
    <location>
        <begin position="9"/>
        <end position="20"/>
    </location>
</feature>
<dbReference type="Pfam" id="PF00589">
    <property type="entry name" value="Phage_integrase"/>
    <property type="match status" value="1"/>
</dbReference>
<feature type="domain" description="Tyr recombinase" evidence="6">
    <location>
        <begin position="152"/>
        <end position="334"/>
    </location>
</feature>
<keyword evidence="2 4" id="KW-0238">DNA-binding</keyword>
<proteinExistence type="inferred from homology"/>
<dbReference type="EMBL" id="BBXV01000029">
    <property type="protein sequence ID" value="GAQ18507.1"/>
    <property type="molecule type" value="Genomic_DNA"/>
</dbReference>
<dbReference type="Pfam" id="PF13102">
    <property type="entry name" value="Phage_int_SAM_5"/>
    <property type="match status" value="1"/>
</dbReference>
<evidence type="ECO:0000256" key="1">
    <source>
        <dbReference type="ARBA" id="ARBA00008857"/>
    </source>
</evidence>
<dbReference type="SUPFAM" id="SSF56349">
    <property type="entry name" value="DNA breaking-rejoining enzymes"/>
    <property type="match status" value="1"/>
</dbReference>
<evidence type="ECO:0000259" key="6">
    <source>
        <dbReference type="PROSITE" id="PS51898"/>
    </source>
</evidence>
<reference evidence="8 9" key="2">
    <citation type="journal article" date="2016" name="Genome Announc.">
        <title>Draft Genome Sequence of Oceanobacillus picturae Heshi-B3, Isolated from Fermented Rice Bran in a Traditional Japanese Seafood Dish.</title>
        <authorList>
            <person name="Akuzawa S."/>
            <person name="Nagaoka J."/>
            <person name="Kanekatsu M."/>
            <person name="Kanesaki Y."/>
            <person name="Suzuki T."/>
        </authorList>
    </citation>
    <scope>NUCLEOTIDE SEQUENCE [LARGE SCALE GENOMIC DNA]</scope>
    <source>
        <strain evidence="8 9">Heshi-B3</strain>
    </source>
</reference>
<dbReference type="InterPro" id="IPR044068">
    <property type="entry name" value="CB"/>
</dbReference>
<dbReference type="GO" id="GO:0015074">
    <property type="term" value="P:DNA integration"/>
    <property type="evidence" value="ECO:0007669"/>
    <property type="project" value="InterPro"/>
</dbReference>
<evidence type="ECO:0000256" key="4">
    <source>
        <dbReference type="PROSITE-ProRule" id="PRU01248"/>
    </source>
</evidence>
<dbReference type="PANTHER" id="PTHR30349:SF41">
    <property type="entry name" value="INTEGRASE_RECOMBINASE PROTEIN MJ0367-RELATED"/>
    <property type="match status" value="1"/>
</dbReference>
<dbReference type="InterPro" id="IPR013762">
    <property type="entry name" value="Integrase-like_cat_sf"/>
</dbReference>